<evidence type="ECO:0000313" key="2">
    <source>
        <dbReference type="Proteomes" id="UP000228949"/>
    </source>
</evidence>
<gene>
    <name evidence="1" type="ORF">COS61_02535</name>
</gene>
<protein>
    <recommendedName>
        <fullName evidence="3">C-type lectin domain-containing protein</fullName>
    </recommendedName>
</protein>
<dbReference type="Proteomes" id="UP000228949">
    <property type="component" value="Unassembled WGS sequence"/>
</dbReference>
<name>A0A2M7B558_9BACT</name>
<reference evidence="2" key="1">
    <citation type="submission" date="2017-09" db="EMBL/GenBank/DDBJ databases">
        <title>Depth-based differentiation of microbial function through sediment-hosted aquifers and enrichment of novel symbionts in the deep terrestrial subsurface.</title>
        <authorList>
            <person name="Probst A.J."/>
            <person name="Ladd B."/>
            <person name="Jarett J.K."/>
            <person name="Geller-Mcgrath D.E."/>
            <person name="Sieber C.M.K."/>
            <person name="Emerson J.B."/>
            <person name="Anantharaman K."/>
            <person name="Thomas B.C."/>
            <person name="Malmstrom R."/>
            <person name="Stieglmeier M."/>
            <person name="Klingl A."/>
            <person name="Woyke T."/>
            <person name="Ryan C.M."/>
            <person name="Banfield J.F."/>
        </authorList>
    </citation>
    <scope>NUCLEOTIDE SEQUENCE [LARGE SCALE GENOMIC DNA]</scope>
</reference>
<accession>A0A2M7B558</accession>
<organism evidence="1 2">
    <name type="scientific">Candidatus Wolfebacteria bacterium CG03_land_8_20_14_0_80_40_12</name>
    <dbReference type="NCBI Taxonomy" id="1975069"/>
    <lineage>
        <taxon>Bacteria</taxon>
        <taxon>Candidatus Wolfeibacteriota</taxon>
    </lineage>
</organism>
<proteinExistence type="predicted"/>
<sequence>ANQKCAAEFGSGWKFAGNGNINCTANSKYIYNWIDGTSDYAEIRRSYEIEKTTCGAGYYAWFKNDVKNCNSWTYGDKNSPPEGYAMYKDSCTEWDFAGCDSTLSLVCEYTCPELQQKH</sequence>
<dbReference type="AlphaFoldDB" id="A0A2M7B558"/>
<feature type="non-terminal residue" evidence="1">
    <location>
        <position position="1"/>
    </location>
</feature>
<evidence type="ECO:0008006" key="3">
    <source>
        <dbReference type="Google" id="ProtNLM"/>
    </source>
</evidence>
<dbReference type="EMBL" id="PEVJ01000062">
    <property type="protein sequence ID" value="PIU98240.1"/>
    <property type="molecule type" value="Genomic_DNA"/>
</dbReference>
<comment type="caution">
    <text evidence="1">The sequence shown here is derived from an EMBL/GenBank/DDBJ whole genome shotgun (WGS) entry which is preliminary data.</text>
</comment>
<evidence type="ECO:0000313" key="1">
    <source>
        <dbReference type="EMBL" id="PIU98240.1"/>
    </source>
</evidence>